<gene>
    <name evidence="2" type="ORF">HHI36_017975</name>
</gene>
<organism evidence="2 3">
    <name type="scientific">Cryptolaemus montrouzieri</name>
    <dbReference type="NCBI Taxonomy" id="559131"/>
    <lineage>
        <taxon>Eukaryota</taxon>
        <taxon>Metazoa</taxon>
        <taxon>Ecdysozoa</taxon>
        <taxon>Arthropoda</taxon>
        <taxon>Hexapoda</taxon>
        <taxon>Insecta</taxon>
        <taxon>Pterygota</taxon>
        <taxon>Neoptera</taxon>
        <taxon>Endopterygota</taxon>
        <taxon>Coleoptera</taxon>
        <taxon>Polyphaga</taxon>
        <taxon>Cucujiformia</taxon>
        <taxon>Coccinelloidea</taxon>
        <taxon>Coccinellidae</taxon>
        <taxon>Scymninae</taxon>
        <taxon>Scymnini</taxon>
        <taxon>Cryptolaemus</taxon>
    </lineage>
</organism>
<protein>
    <recommendedName>
        <fullName evidence="1">Neurabin-1/2 PDZ domain-containing protein</fullName>
    </recommendedName>
</protein>
<proteinExistence type="predicted"/>
<name>A0ABD2NYY9_9CUCU</name>
<evidence type="ECO:0000313" key="3">
    <source>
        <dbReference type="Proteomes" id="UP001516400"/>
    </source>
</evidence>
<dbReference type="InterPro" id="IPR040645">
    <property type="entry name" value="Neurabin-1/2_PDZ"/>
</dbReference>
<dbReference type="Proteomes" id="UP001516400">
    <property type="component" value="Unassembled WGS sequence"/>
</dbReference>
<keyword evidence="3" id="KW-1185">Reference proteome</keyword>
<feature type="domain" description="Neurabin-1/2 PDZ" evidence="1">
    <location>
        <begin position="22"/>
        <end position="63"/>
    </location>
</feature>
<dbReference type="AlphaFoldDB" id="A0ABD2NYY9"/>
<accession>A0ABD2NYY9</accession>
<reference evidence="2 3" key="1">
    <citation type="journal article" date="2021" name="BMC Biol.">
        <title>Horizontally acquired antibacterial genes associated with adaptive radiation of ladybird beetles.</title>
        <authorList>
            <person name="Li H.S."/>
            <person name="Tang X.F."/>
            <person name="Huang Y.H."/>
            <person name="Xu Z.Y."/>
            <person name="Chen M.L."/>
            <person name="Du X.Y."/>
            <person name="Qiu B.Y."/>
            <person name="Chen P.T."/>
            <person name="Zhang W."/>
            <person name="Slipinski A."/>
            <person name="Escalona H.E."/>
            <person name="Waterhouse R.M."/>
            <person name="Zwick A."/>
            <person name="Pang H."/>
        </authorList>
    </citation>
    <scope>NUCLEOTIDE SEQUENCE [LARGE SCALE GENOMIC DNA]</scope>
    <source>
        <strain evidence="2">SYSU2018</strain>
    </source>
</reference>
<comment type="caution">
    <text evidence="2">The sequence shown here is derived from an EMBL/GenBank/DDBJ whole genome shotgun (WGS) entry which is preliminary data.</text>
</comment>
<dbReference type="Pfam" id="PF17817">
    <property type="entry name" value="PDZ_5"/>
    <property type="match status" value="1"/>
</dbReference>
<feature type="non-terminal residue" evidence="2">
    <location>
        <position position="63"/>
    </location>
</feature>
<evidence type="ECO:0000259" key="1">
    <source>
        <dbReference type="Pfam" id="PF17817"/>
    </source>
</evidence>
<evidence type="ECO:0000313" key="2">
    <source>
        <dbReference type="EMBL" id="KAL3283804.1"/>
    </source>
</evidence>
<dbReference type="EMBL" id="JABFTP020000165">
    <property type="protein sequence ID" value="KAL3283804.1"/>
    <property type="molecule type" value="Genomic_DNA"/>
</dbReference>
<sequence length="63" mass="7135">MNGYTPKAVPIVGVEHGVHYYEDGHFWMEVPGLPAEDEDDDLDCPNFVPKANTKVQFTTRPMK</sequence>